<keyword evidence="5 6" id="KW-0472">Membrane</keyword>
<feature type="transmembrane region" description="Helical" evidence="6">
    <location>
        <begin position="286"/>
        <end position="310"/>
    </location>
</feature>
<comment type="subcellular location">
    <subcellularLocation>
        <location evidence="1">Membrane</location>
        <topology evidence="1">Multi-pass membrane protein</topology>
    </subcellularLocation>
</comment>
<evidence type="ECO:0000313" key="8">
    <source>
        <dbReference type="EMBL" id="MBP2293748.1"/>
    </source>
</evidence>
<comment type="caution">
    <text evidence="8">The sequence shown here is derived from an EMBL/GenBank/DDBJ whole genome shotgun (WGS) entry which is preliminary data.</text>
</comment>
<keyword evidence="2" id="KW-0813">Transport</keyword>
<evidence type="ECO:0000313" key="9">
    <source>
        <dbReference type="Proteomes" id="UP000781958"/>
    </source>
</evidence>
<dbReference type="Proteomes" id="UP000781958">
    <property type="component" value="Unassembled WGS sequence"/>
</dbReference>
<dbReference type="InterPro" id="IPR050930">
    <property type="entry name" value="MFS_Vesicular_Transporter"/>
</dbReference>
<accession>A0ABS4SMF8</accession>
<feature type="transmembrane region" description="Helical" evidence="6">
    <location>
        <begin position="88"/>
        <end position="107"/>
    </location>
</feature>
<proteinExistence type="predicted"/>
<evidence type="ECO:0000256" key="4">
    <source>
        <dbReference type="ARBA" id="ARBA00022989"/>
    </source>
</evidence>
<dbReference type="InterPro" id="IPR020846">
    <property type="entry name" value="MFS_dom"/>
</dbReference>
<gene>
    <name evidence="8" type="ORF">J2851_003532</name>
</gene>
<keyword evidence="4 6" id="KW-1133">Transmembrane helix</keyword>
<evidence type="ECO:0000256" key="6">
    <source>
        <dbReference type="SAM" id="Phobius"/>
    </source>
</evidence>
<feature type="transmembrane region" description="Helical" evidence="6">
    <location>
        <begin position="316"/>
        <end position="339"/>
    </location>
</feature>
<name>A0ABS4SMF8_9PROT</name>
<feature type="transmembrane region" description="Helical" evidence="6">
    <location>
        <begin position="256"/>
        <end position="274"/>
    </location>
</feature>
<feature type="transmembrane region" description="Helical" evidence="6">
    <location>
        <begin position="177"/>
        <end position="198"/>
    </location>
</feature>
<feature type="transmembrane region" description="Helical" evidence="6">
    <location>
        <begin position="360"/>
        <end position="378"/>
    </location>
</feature>
<dbReference type="PANTHER" id="PTHR23506:SF23">
    <property type="entry name" value="GH10249P"/>
    <property type="match status" value="1"/>
</dbReference>
<reference evidence="8 9" key="1">
    <citation type="submission" date="2021-03" db="EMBL/GenBank/DDBJ databases">
        <title>Genomic Encyclopedia of Type Strains, Phase III (KMG-III): the genomes of soil and plant-associated and newly described type strains.</title>
        <authorList>
            <person name="Whitman W."/>
        </authorList>
    </citation>
    <scope>NUCLEOTIDE SEQUENCE [LARGE SCALE GENOMIC DNA]</scope>
    <source>
        <strain evidence="8 9">IMMIB AFH-6</strain>
    </source>
</reference>
<evidence type="ECO:0000256" key="3">
    <source>
        <dbReference type="ARBA" id="ARBA00022692"/>
    </source>
</evidence>
<feature type="transmembrane region" description="Helical" evidence="6">
    <location>
        <begin position="119"/>
        <end position="139"/>
    </location>
</feature>
<dbReference type="SUPFAM" id="SSF103473">
    <property type="entry name" value="MFS general substrate transporter"/>
    <property type="match status" value="1"/>
</dbReference>
<feature type="transmembrane region" description="Helical" evidence="6">
    <location>
        <begin position="57"/>
        <end position="76"/>
    </location>
</feature>
<feature type="domain" description="Major facilitator superfamily (MFS) profile" evidence="7">
    <location>
        <begin position="1"/>
        <end position="416"/>
    </location>
</feature>
<protein>
    <submittedName>
        <fullName evidence="8">MFS family permease</fullName>
    </submittedName>
</protein>
<dbReference type="PROSITE" id="PS50850">
    <property type="entry name" value="MFS"/>
    <property type="match status" value="1"/>
</dbReference>
<dbReference type="InterPro" id="IPR011701">
    <property type="entry name" value="MFS"/>
</dbReference>
<feature type="transmembrane region" description="Helical" evidence="6">
    <location>
        <begin position="219"/>
        <end position="244"/>
    </location>
</feature>
<evidence type="ECO:0000259" key="7">
    <source>
        <dbReference type="PROSITE" id="PS50850"/>
    </source>
</evidence>
<sequence length="423" mass="43200">MMEEARPQSGADDGRRIRWLLCASFFLATAADSSSNAFLPVFARALQPATPGLPADMAAGLPTAAYWLMVAAAQLTAGRWERGRDHRVLLVGALLLTALALALSGLAANVPMLTLWRGLGGFGAGVTMILVQDGLLRLVGAGARTRASGTYLGFFFAGTIAGTMAGGALAVAAGPMAAFLAAAAAAALAALAAMALPAHREATAPQPFRVRELLRNPAFVSLVLLGAVPSRLLIAAFLYCLVPLRLHDLGMSAVETGWVLTLYALTMALTAPPWSRLIDRSGRPFLFTIIGLALSAAAMATVPAAGSLGIDGLVPVVAAVALLGTAQALGMAPQVTVLFRVTPGEMERFGRTPVLGLFRVFERLGLFVGPLLATKLAGPGAASGPGGDAALIALAVLAAAAAVALTIALTVYGPSPAKPEIIR</sequence>
<dbReference type="InterPro" id="IPR036259">
    <property type="entry name" value="MFS_trans_sf"/>
</dbReference>
<feature type="transmembrane region" description="Helical" evidence="6">
    <location>
        <begin position="151"/>
        <end position="171"/>
    </location>
</feature>
<feature type="transmembrane region" description="Helical" evidence="6">
    <location>
        <begin position="390"/>
        <end position="413"/>
    </location>
</feature>
<evidence type="ECO:0000256" key="2">
    <source>
        <dbReference type="ARBA" id="ARBA00022448"/>
    </source>
</evidence>
<dbReference type="RefSeq" id="WP_209767671.1">
    <property type="nucleotide sequence ID" value="NZ_JAGINP010000012.1"/>
</dbReference>
<evidence type="ECO:0000256" key="5">
    <source>
        <dbReference type="ARBA" id="ARBA00023136"/>
    </source>
</evidence>
<dbReference type="PANTHER" id="PTHR23506">
    <property type="entry name" value="GH10249P"/>
    <property type="match status" value="1"/>
</dbReference>
<organism evidence="8 9">
    <name type="scientific">Azospirillum rugosum</name>
    <dbReference type="NCBI Taxonomy" id="416170"/>
    <lineage>
        <taxon>Bacteria</taxon>
        <taxon>Pseudomonadati</taxon>
        <taxon>Pseudomonadota</taxon>
        <taxon>Alphaproteobacteria</taxon>
        <taxon>Rhodospirillales</taxon>
        <taxon>Azospirillaceae</taxon>
        <taxon>Azospirillum</taxon>
    </lineage>
</organism>
<dbReference type="Pfam" id="PF07690">
    <property type="entry name" value="MFS_1"/>
    <property type="match status" value="1"/>
</dbReference>
<evidence type="ECO:0000256" key="1">
    <source>
        <dbReference type="ARBA" id="ARBA00004141"/>
    </source>
</evidence>
<keyword evidence="9" id="KW-1185">Reference proteome</keyword>
<dbReference type="Gene3D" id="1.20.1250.20">
    <property type="entry name" value="MFS general substrate transporter like domains"/>
    <property type="match status" value="2"/>
</dbReference>
<keyword evidence="3 6" id="KW-0812">Transmembrane</keyword>
<dbReference type="EMBL" id="JAGINP010000012">
    <property type="protein sequence ID" value="MBP2293748.1"/>
    <property type="molecule type" value="Genomic_DNA"/>
</dbReference>